<evidence type="ECO:0000259" key="5">
    <source>
        <dbReference type="PROSITE" id="PS50977"/>
    </source>
</evidence>
<dbReference type="Gene3D" id="1.10.10.60">
    <property type="entry name" value="Homeodomain-like"/>
    <property type="match status" value="1"/>
</dbReference>
<dbReference type="Gene3D" id="1.10.357.10">
    <property type="entry name" value="Tetracycline Repressor, domain 2"/>
    <property type="match status" value="1"/>
</dbReference>
<dbReference type="InterPro" id="IPR036271">
    <property type="entry name" value="Tet_transcr_reg_TetR-rel_C_sf"/>
</dbReference>
<dbReference type="SUPFAM" id="SSF46689">
    <property type="entry name" value="Homeodomain-like"/>
    <property type="match status" value="1"/>
</dbReference>
<dbReference type="PANTHER" id="PTHR47506:SF6">
    <property type="entry name" value="HTH-TYPE TRANSCRIPTIONAL REPRESSOR NEMR"/>
    <property type="match status" value="1"/>
</dbReference>
<dbReference type="SUPFAM" id="SSF48498">
    <property type="entry name" value="Tetracyclin repressor-like, C-terminal domain"/>
    <property type="match status" value="1"/>
</dbReference>
<protein>
    <submittedName>
        <fullName evidence="6">TetR/AcrR family transcriptional regulator</fullName>
    </submittedName>
</protein>
<organism evidence="6 7">
    <name type="scientific">Streptomyces lonegramiae</name>
    <dbReference type="NCBI Taxonomy" id="3075524"/>
    <lineage>
        <taxon>Bacteria</taxon>
        <taxon>Bacillati</taxon>
        <taxon>Actinomycetota</taxon>
        <taxon>Actinomycetes</taxon>
        <taxon>Kitasatosporales</taxon>
        <taxon>Streptomycetaceae</taxon>
        <taxon>Streptomyces</taxon>
    </lineage>
</organism>
<reference evidence="6" key="1">
    <citation type="submission" date="2024-05" db="EMBL/GenBank/DDBJ databases">
        <title>30 novel species of actinomycetes from the DSMZ collection.</title>
        <authorList>
            <person name="Nouioui I."/>
        </authorList>
    </citation>
    <scope>NUCLEOTIDE SEQUENCE</scope>
    <source>
        <strain evidence="6">DSM 41529</strain>
    </source>
</reference>
<gene>
    <name evidence="6" type="ORF">RND15_44690</name>
</gene>
<keyword evidence="1" id="KW-0805">Transcription regulation</keyword>
<keyword evidence="7" id="KW-1185">Reference proteome</keyword>
<name>A0ABU2XUW3_9ACTN</name>
<dbReference type="PROSITE" id="PS50977">
    <property type="entry name" value="HTH_TETR_2"/>
    <property type="match status" value="1"/>
</dbReference>
<evidence type="ECO:0000256" key="3">
    <source>
        <dbReference type="ARBA" id="ARBA00023163"/>
    </source>
</evidence>
<keyword evidence="2 4" id="KW-0238">DNA-binding</keyword>
<dbReference type="Pfam" id="PF16925">
    <property type="entry name" value="TetR_C_13"/>
    <property type="match status" value="1"/>
</dbReference>
<evidence type="ECO:0000313" key="7">
    <source>
        <dbReference type="Proteomes" id="UP001180754"/>
    </source>
</evidence>
<dbReference type="Proteomes" id="UP001180754">
    <property type="component" value="Unassembled WGS sequence"/>
</dbReference>
<feature type="domain" description="HTH tetR-type" evidence="5">
    <location>
        <begin position="11"/>
        <end position="71"/>
    </location>
</feature>
<dbReference type="InterPro" id="IPR009057">
    <property type="entry name" value="Homeodomain-like_sf"/>
</dbReference>
<sequence>MSPRKSVAEARRTRERIVERGVAIASVEGLEGLTIGRLATDLGMSKAGVLGHFGTKQTLQLATLDEAAAVFSRLVWEPARDAQPGLPRLRAICEAWITYLETARDTFPGGCLFTTASIEFDARDGLVRDAVARLFRLWRRRLAGEVRVAVAAGDLPGDTDPEQVAYEMGGLYMALNQEIQLFAAPEAPERTRRALDRLLAPRQDRQDRQDRPA</sequence>
<dbReference type="InterPro" id="IPR001647">
    <property type="entry name" value="HTH_TetR"/>
</dbReference>
<dbReference type="RefSeq" id="WP_311730265.1">
    <property type="nucleotide sequence ID" value="NZ_JAVRFD010000036.1"/>
</dbReference>
<dbReference type="PANTHER" id="PTHR47506">
    <property type="entry name" value="TRANSCRIPTIONAL REGULATORY PROTEIN"/>
    <property type="match status" value="1"/>
</dbReference>
<keyword evidence="3" id="KW-0804">Transcription</keyword>
<dbReference type="InterPro" id="IPR011075">
    <property type="entry name" value="TetR_C"/>
</dbReference>
<accession>A0ABU2XUW3</accession>
<dbReference type="EMBL" id="JAVRFD010000036">
    <property type="protein sequence ID" value="MDT0549699.1"/>
    <property type="molecule type" value="Genomic_DNA"/>
</dbReference>
<comment type="caution">
    <text evidence="6">The sequence shown here is derived from an EMBL/GenBank/DDBJ whole genome shotgun (WGS) entry which is preliminary data.</text>
</comment>
<feature type="DNA-binding region" description="H-T-H motif" evidence="4">
    <location>
        <begin position="34"/>
        <end position="53"/>
    </location>
</feature>
<evidence type="ECO:0000256" key="2">
    <source>
        <dbReference type="ARBA" id="ARBA00023125"/>
    </source>
</evidence>
<evidence type="ECO:0000256" key="1">
    <source>
        <dbReference type="ARBA" id="ARBA00023015"/>
    </source>
</evidence>
<evidence type="ECO:0000256" key="4">
    <source>
        <dbReference type="PROSITE-ProRule" id="PRU00335"/>
    </source>
</evidence>
<proteinExistence type="predicted"/>
<evidence type="ECO:0000313" key="6">
    <source>
        <dbReference type="EMBL" id="MDT0549699.1"/>
    </source>
</evidence>